<name>A0ABN1DPZ0_9ACTN</name>
<evidence type="ECO:0000313" key="2">
    <source>
        <dbReference type="EMBL" id="GAA0549191.1"/>
    </source>
</evidence>
<reference evidence="2 3" key="1">
    <citation type="journal article" date="2019" name="Int. J. Syst. Evol. Microbiol.">
        <title>The Global Catalogue of Microorganisms (GCM) 10K type strain sequencing project: providing services to taxonomists for standard genome sequencing and annotation.</title>
        <authorList>
            <consortium name="The Broad Institute Genomics Platform"/>
            <consortium name="The Broad Institute Genome Sequencing Center for Infectious Disease"/>
            <person name="Wu L."/>
            <person name="Ma J."/>
        </authorList>
    </citation>
    <scope>NUCLEOTIDE SEQUENCE [LARGE SCALE GENOMIC DNA]</scope>
    <source>
        <strain evidence="2 3">JCM 5052</strain>
    </source>
</reference>
<keyword evidence="1" id="KW-1133">Transmembrane helix</keyword>
<dbReference type="EMBL" id="BAAABZ010000058">
    <property type="protein sequence ID" value="GAA0549191.1"/>
    <property type="molecule type" value="Genomic_DNA"/>
</dbReference>
<feature type="transmembrane region" description="Helical" evidence="1">
    <location>
        <begin position="40"/>
        <end position="59"/>
    </location>
</feature>
<gene>
    <name evidence="2" type="ORF">GCM10010390_59200</name>
</gene>
<feature type="transmembrane region" description="Helical" evidence="1">
    <location>
        <begin position="152"/>
        <end position="174"/>
    </location>
</feature>
<proteinExistence type="predicted"/>
<feature type="transmembrane region" description="Helical" evidence="1">
    <location>
        <begin position="6"/>
        <end position="28"/>
    </location>
</feature>
<keyword evidence="3" id="KW-1185">Reference proteome</keyword>
<organism evidence="2 3">
    <name type="scientific">Streptomyces mordarskii</name>
    <dbReference type="NCBI Taxonomy" id="1226758"/>
    <lineage>
        <taxon>Bacteria</taxon>
        <taxon>Bacillati</taxon>
        <taxon>Actinomycetota</taxon>
        <taxon>Actinomycetes</taxon>
        <taxon>Kitasatosporales</taxon>
        <taxon>Streptomycetaceae</taxon>
        <taxon>Streptomyces</taxon>
    </lineage>
</organism>
<sequence>MSHAVLALAAAVSCVGGCVWSLPAVADIRARDDRPLSRRIAAAGCLTGWGTVALLAALLLTPVSWSVIGVVAATGAATATALAARSRVHRARELRATEKHWAAWGYGTPLRSTSSRCRTFLVWLLPGLIVATVVAAAVLWTGQTNPGRTIAAALMAAAVVSMFLVIVIAIVGAARGHTVRRGEAPTGPIRP</sequence>
<keyword evidence="1" id="KW-0812">Transmembrane</keyword>
<comment type="caution">
    <text evidence="2">The sequence shown here is derived from an EMBL/GenBank/DDBJ whole genome shotgun (WGS) entry which is preliminary data.</text>
</comment>
<feature type="transmembrane region" description="Helical" evidence="1">
    <location>
        <begin position="65"/>
        <end position="84"/>
    </location>
</feature>
<evidence type="ECO:0008006" key="4">
    <source>
        <dbReference type="Google" id="ProtNLM"/>
    </source>
</evidence>
<keyword evidence="1" id="KW-0472">Membrane</keyword>
<accession>A0ABN1DPZ0</accession>
<protein>
    <recommendedName>
        <fullName evidence="4">Secreted protein</fullName>
    </recommendedName>
</protein>
<dbReference type="Proteomes" id="UP001501576">
    <property type="component" value="Unassembled WGS sequence"/>
</dbReference>
<evidence type="ECO:0000313" key="3">
    <source>
        <dbReference type="Proteomes" id="UP001501576"/>
    </source>
</evidence>
<evidence type="ECO:0000256" key="1">
    <source>
        <dbReference type="SAM" id="Phobius"/>
    </source>
</evidence>
<dbReference type="RefSeq" id="WP_346160585.1">
    <property type="nucleotide sequence ID" value="NZ_BAAABZ010000058.1"/>
</dbReference>
<feature type="transmembrane region" description="Helical" evidence="1">
    <location>
        <begin position="120"/>
        <end position="140"/>
    </location>
</feature>